<reference evidence="2 3" key="1">
    <citation type="submission" date="2020-08" db="EMBL/GenBank/DDBJ databases">
        <title>Genomic Encyclopedia of Type Strains, Phase IV (KMG-V): Genome sequencing to study the core and pangenomes of soil and plant-associated prokaryotes.</title>
        <authorList>
            <person name="Whitman W."/>
        </authorList>
    </citation>
    <scope>NUCLEOTIDE SEQUENCE [LARGE SCALE GENOMIC DNA]</scope>
    <source>
        <strain evidence="2 3">SEMIA 4064</strain>
    </source>
</reference>
<accession>A0A7W8XNB2</accession>
<comment type="caution">
    <text evidence="2">The sequence shown here is derived from an EMBL/GenBank/DDBJ whole genome shotgun (WGS) entry which is preliminary data.</text>
</comment>
<dbReference type="Gene3D" id="3.30.2310.20">
    <property type="entry name" value="RelE-like"/>
    <property type="match status" value="1"/>
</dbReference>
<keyword evidence="3" id="KW-1185">Reference proteome</keyword>
<evidence type="ECO:0000313" key="2">
    <source>
        <dbReference type="EMBL" id="MBB5572592.1"/>
    </source>
</evidence>
<dbReference type="InterPro" id="IPR035093">
    <property type="entry name" value="RelE/ParE_toxin_dom_sf"/>
</dbReference>
<dbReference type="EMBL" id="JACHBI010000001">
    <property type="protein sequence ID" value="MBB5572592.1"/>
    <property type="molecule type" value="Genomic_DNA"/>
</dbReference>
<dbReference type="RefSeq" id="WP_107108056.1">
    <property type="nucleotide sequence ID" value="NZ_JACHBI010000001.1"/>
</dbReference>
<dbReference type="AlphaFoldDB" id="A0A7W8XNB2"/>
<dbReference type="InterPro" id="IPR007712">
    <property type="entry name" value="RelE/ParE_toxin"/>
</dbReference>
<sequence>MNGYLFYSRADAAQNRIWIDTAERWGEPQANKYILGLHAHLEQLSKAKALWRRLPKNLVAPADSETSIFLSRYERHYIFFRELPSGKIGVMSILHERMDLPVRLKEDLTSIIARPR</sequence>
<keyword evidence="1" id="KW-1277">Toxin-antitoxin system</keyword>
<organism evidence="2 3">
    <name type="scientific">Rhizobium paranaense</name>
    <dbReference type="NCBI Taxonomy" id="1650438"/>
    <lineage>
        <taxon>Bacteria</taxon>
        <taxon>Pseudomonadati</taxon>
        <taxon>Pseudomonadota</taxon>
        <taxon>Alphaproteobacteria</taxon>
        <taxon>Hyphomicrobiales</taxon>
        <taxon>Rhizobiaceae</taxon>
        <taxon>Rhizobium/Agrobacterium group</taxon>
        <taxon>Rhizobium</taxon>
    </lineage>
</organism>
<proteinExistence type="predicted"/>
<dbReference type="Pfam" id="PF05016">
    <property type="entry name" value="ParE_toxin"/>
    <property type="match status" value="1"/>
</dbReference>
<evidence type="ECO:0000313" key="3">
    <source>
        <dbReference type="Proteomes" id="UP000549882"/>
    </source>
</evidence>
<evidence type="ECO:0000256" key="1">
    <source>
        <dbReference type="ARBA" id="ARBA00022649"/>
    </source>
</evidence>
<dbReference type="Proteomes" id="UP000549882">
    <property type="component" value="Unassembled WGS sequence"/>
</dbReference>
<name>A0A7W8XNB2_9HYPH</name>
<gene>
    <name evidence="2" type="ORF">GGD50_001168</name>
</gene>
<protein>
    <submittedName>
        <fullName evidence="2">Plasmid stabilization system protein ParE</fullName>
    </submittedName>
</protein>